<dbReference type="Gene3D" id="3.30.470.30">
    <property type="entry name" value="DNA ligase/mRNA capping enzyme"/>
    <property type="match status" value="1"/>
</dbReference>
<evidence type="ECO:0000256" key="15">
    <source>
        <dbReference type="RuleBase" id="RU000617"/>
    </source>
</evidence>
<evidence type="ECO:0000256" key="6">
    <source>
        <dbReference type="ARBA" id="ARBA00022737"/>
    </source>
</evidence>
<dbReference type="GO" id="GO:0032807">
    <property type="term" value="C:DNA ligase IV complex"/>
    <property type="evidence" value="ECO:0007669"/>
    <property type="project" value="TreeGrafter"/>
</dbReference>
<dbReference type="GO" id="GO:0005524">
    <property type="term" value="F:ATP binding"/>
    <property type="evidence" value="ECO:0007669"/>
    <property type="project" value="UniProtKB-KW"/>
</dbReference>
<keyword evidence="10" id="KW-0460">Magnesium</keyword>
<dbReference type="Gene3D" id="2.40.50.140">
    <property type="entry name" value="Nucleic acid-binding proteins"/>
    <property type="match status" value="1"/>
</dbReference>
<evidence type="ECO:0000256" key="10">
    <source>
        <dbReference type="ARBA" id="ARBA00022842"/>
    </source>
</evidence>
<dbReference type="GO" id="GO:0006297">
    <property type="term" value="P:nucleotide-excision repair, DNA gap filling"/>
    <property type="evidence" value="ECO:0007669"/>
    <property type="project" value="TreeGrafter"/>
</dbReference>
<evidence type="ECO:0000313" key="19">
    <source>
        <dbReference type="EMBL" id="CDF89409.1"/>
    </source>
</evidence>
<dbReference type="PROSITE" id="PS50160">
    <property type="entry name" value="DNA_LIGASE_A3"/>
    <property type="match status" value="1"/>
</dbReference>
<dbReference type="SUPFAM" id="SSF50249">
    <property type="entry name" value="Nucleic acid-binding proteins"/>
    <property type="match status" value="1"/>
</dbReference>
<evidence type="ECO:0000313" key="20">
    <source>
        <dbReference type="Proteomes" id="UP000019375"/>
    </source>
</evidence>
<evidence type="ECO:0000256" key="3">
    <source>
        <dbReference type="ARBA" id="ARBA00007572"/>
    </source>
</evidence>
<evidence type="ECO:0000256" key="16">
    <source>
        <dbReference type="RuleBase" id="RU004196"/>
    </source>
</evidence>
<dbReference type="SMART" id="SM00292">
    <property type="entry name" value="BRCT"/>
    <property type="match status" value="2"/>
</dbReference>
<dbReference type="AlphaFoldDB" id="A0A8J2T7F4"/>
<feature type="domain" description="ATP-dependent DNA ligase family profile" evidence="17">
    <location>
        <begin position="382"/>
        <end position="505"/>
    </location>
</feature>
<reference evidence="20" key="1">
    <citation type="journal article" date="2013" name="Genome Announc.">
        <title>Genome sequence of the food spoilage yeast Zygosaccharomyces bailii CLIB 213(T).</title>
        <authorList>
            <person name="Galeote V."/>
            <person name="Bigey F."/>
            <person name="Devillers H."/>
            <person name="Neuveglise C."/>
            <person name="Dequin S."/>
        </authorList>
    </citation>
    <scope>NUCLEOTIDE SEQUENCE [LARGE SCALE GENOMIC DNA]</scope>
    <source>
        <strain evidence="20">CLIB 213 / ATCC 58445 / CBS 680 / CCRC 21525 / NBRC 1098 / NCYC 1416 / NRRL Y-2227</strain>
    </source>
</reference>
<proteinExistence type="inferred from homology"/>
<dbReference type="PANTHER" id="PTHR45997">
    <property type="entry name" value="DNA LIGASE 4"/>
    <property type="match status" value="1"/>
</dbReference>
<name>A0A8J2T7F4_ZYGB2</name>
<dbReference type="InterPro" id="IPR036420">
    <property type="entry name" value="BRCT_dom_sf"/>
</dbReference>
<evidence type="ECO:0000259" key="18">
    <source>
        <dbReference type="PROSITE" id="PS50172"/>
    </source>
</evidence>
<dbReference type="InterPro" id="IPR044125">
    <property type="entry name" value="Adenylation_DNA_ligase_IV"/>
</dbReference>
<dbReference type="InterPro" id="IPR012308">
    <property type="entry name" value="DNA_ligase_ATP-dep_N"/>
</dbReference>
<protein>
    <recommendedName>
        <fullName evidence="15">DNA ligase</fullName>
        <ecNumber evidence="15">6.5.1.1</ecNumber>
    </recommendedName>
</protein>
<dbReference type="GO" id="GO:0071897">
    <property type="term" value="P:DNA biosynthetic process"/>
    <property type="evidence" value="ECO:0007669"/>
    <property type="project" value="InterPro"/>
</dbReference>
<evidence type="ECO:0000256" key="1">
    <source>
        <dbReference type="ARBA" id="ARBA00001946"/>
    </source>
</evidence>
<dbReference type="InterPro" id="IPR001357">
    <property type="entry name" value="BRCT_dom"/>
</dbReference>
<evidence type="ECO:0000256" key="11">
    <source>
        <dbReference type="ARBA" id="ARBA00023172"/>
    </source>
</evidence>
<evidence type="ECO:0000256" key="7">
    <source>
        <dbReference type="ARBA" id="ARBA00022741"/>
    </source>
</evidence>
<dbReference type="GO" id="GO:0006303">
    <property type="term" value="P:double-strand break repair via nonhomologous end joining"/>
    <property type="evidence" value="ECO:0007669"/>
    <property type="project" value="TreeGrafter"/>
</dbReference>
<comment type="similarity">
    <text evidence="3 16">Belongs to the ATP-dependent DNA ligase family.</text>
</comment>
<dbReference type="InterPro" id="IPR012340">
    <property type="entry name" value="NA-bd_OB-fold"/>
</dbReference>
<dbReference type="InterPro" id="IPR036599">
    <property type="entry name" value="DNA_ligase_N_sf"/>
</dbReference>
<keyword evidence="8 15" id="KW-0227">DNA damage</keyword>
<dbReference type="SUPFAM" id="SSF52113">
    <property type="entry name" value="BRCT domain"/>
    <property type="match status" value="2"/>
</dbReference>
<feature type="domain" description="BRCT" evidence="18">
    <location>
        <begin position="682"/>
        <end position="781"/>
    </location>
</feature>
<dbReference type="Proteomes" id="UP000019375">
    <property type="component" value="Unassembled WGS sequence"/>
</dbReference>
<evidence type="ECO:0000256" key="9">
    <source>
        <dbReference type="ARBA" id="ARBA00022840"/>
    </source>
</evidence>
<keyword evidence="13" id="KW-0539">Nucleus</keyword>
<dbReference type="EC" id="6.5.1.1" evidence="15"/>
<dbReference type="Pfam" id="PF04675">
    <property type="entry name" value="DNA_ligase_A_N"/>
    <property type="match status" value="1"/>
</dbReference>
<gene>
    <name evidence="19" type="ORF">BN860_03598g</name>
</gene>
<dbReference type="SUPFAM" id="SSF56091">
    <property type="entry name" value="DNA ligase/mRNA capping enzyme, catalytic domain"/>
    <property type="match status" value="1"/>
</dbReference>
<feature type="domain" description="BRCT" evidence="18">
    <location>
        <begin position="843"/>
        <end position="944"/>
    </location>
</feature>
<evidence type="ECO:0000256" key="12">
    <source>
        <dbReference type="ARBA" id="ARBA00023204"/>
    </source>
</evidence>
<dbReference type="PANTHER" id="PTHR45997:SF1">
    <property type="entry name" value="DNA LIGASE 4"/>
    <property type="match status" value="1"/>
</dbReference>
<evidence type="ECO:0000256" key="5">
    <source>
        <dbReference type="ARBA" id="ARBA00022723"/>
    </source>
</evidence>
<dbReference type="Pfam" id="PF16589">
    <property type="entry name" value="BRCT_2"/>
    <property type="match status" value="1"/>
</dbReference>
<keyword evidence="9 15" id="KW-0067">ATP-binding</keyword>
<keyword evidence="11 15" id="KW-0233">DNA recombination</keyword>
<dbReference type="InterPro" id="IPR000977">
    <property type="entry name" value="DNA_ligase_ATP-dep"/>
</dbReference>
<dbReference type="Pfam" id="PF01068">
    <property type="entry name" value="DNA_ligase_A_M"/>
    <property type="match status" value="1"/>
</dbReference>
<keyword evidence="20" id="KW-1185">Reference proteome</keyword>
<evidence type="ECO:0000256" key="2">
    <source>
        <dbReference type="ARBA" id="ARBA00004123"/>
    </source>
</evidence>
<organism evidence="19 20">
    <name type="scientific">Zygosaccharomyces bailii (strain CLIB 213 / ATCC 58445 / CBS 680 / BCRC 21525 / NBRC 1098 / NCYC 1416 / NRRL Y-2227)</name>
    <dbReference type="NCBI Taxonomy" id="1333698"/>
    <lineage>
        <taxon>Eukaryota</taxon>
        <taxon>Fungi</taxon>
        <taxon>Dikarya</taxon>
        <taxon>Ascomycota</taxon>
        <taxon>Saccharomycotina</taxon>
        <taxon>Saccharomycetes</taxon>
        <taxon>Saccharomycetales</taxon>
        <taxon>Saccharomycetaceae</taxon>
        <taxon>Zygosaccharomyces</taxon>
    </lineage>
</organism>
<comment type="cofactor">
    <cofactor evidence="1">
        <name>Mg(2+)</name>
        <dbReference type="ChEBI" id="CHEBI:18420"/>
    </cofactor>
</comment>
<evidence type="ECO:0000256" key="13">
    <source>
        <dbReference type="ARBA" id="ARBA00023242"/>
    </source>
</evidence>
<keyword evidence="6" id="KW-0677">Repeat</keyword>
<sequence length="945" mass="108948">MASIHVERSAMPYNFAPSPEFRWLCEELFVKLDNVQKQQRGRGAFKSTTVKYFEIISFFVKLWRKTVGDDIYPALTLILPYRDRRILNIKDFTLIKAICIYLKLPKNSPTERRLLRWKRRAGKGFKLSDFCVDEIRKRKSEPSHRDRITIEKLNECLDTLAVERSTKGRGFKGLSESASFKYCLENMTFTELKYYFDIILKSRVIAGQEHKFLSCWHPDARDYLSVVSDLKTVAEKLWNPTHRLRNDDLSINLGLPFAPYLAKRLHISYDKASSKLKNDFYIEEKMDGERIQLHVMNYGKQLKWFSRRGTDYTYLYGADVNSGTVAQYIHLDPKVKNCVLDGEMVSFDTNRNVVLPFGLVKSSARDALTPEGVLTKGYQPLLMVLDLLYLNGVSLVKAPLHIRKQYLSSILKPHPRAVEIIRSVRCFDDISIKNSLKKAIAMGSEGIILKQFKSKYHIGARTDQWIKIKPEYLEQFGENLDLIVIGRTPGKKDSLMCGLVVLEGDENLDNQPKKDIINLDSDEDEEPRKIAKKIVSFCTIANGISQEEFKEIERKTAGRWNKTESRSPPGFIEFGSKVPEEWIYPTDSIVLEIKARSLDNTESSGTKFKTGCTLYGAYCRRIRDDKIWTDCYTLSDLRQERKKNFPVRGNFTTQKSLRRKREHRIQGSSPLNQTLWCNDEFKTSHIFHNLSFYVMSDFMHSRGHIRITKEELCTIVLKNGGKLIYNVISRHGDLGNLRIVSGKYTLECKALINRGYDILSPQWILDCVSNNTIVKLEPRHCFSVSEKMQTTSKDRVDCFNDSYEATINEDRLSEIFQFTKEIPRCYFQPTEDIRGLGGIPLFLFSKRLVFVPDSFSYLTTETLKQKIKFYGGEVTFDIRKCNLIVIPDGGGALLEEKLNNIREILSTFATEGEVPTSIPRIVTTEWVNKSIEENCQVAEEGFLAL</sequence>
<accession>A0A8J2T7F4</accession>
<evidence type="ECO:0000256" key="4">
    <source>
        <dbReference type="ARBA" id="ARBA00022598"/>
    </source>
</evidence>
<dbReference type="GO" id="GO:0046872">
    <property type="term" value="F:metal ion binding"/>
    <property type="evidence" value="ECO:0007669"/>
    <property type="project" value="UniProtKB-KW"/>
</dbReference>
<dbReference type="PROSITE" id="PS50172">
    <property type="entry name" value="BRCT"/>
    <property type="match status" value="2"/>
</dbReference>
<keyword evidence="7 15" id="KW-0547">Nucleotide-binding</keyword>
<keyword evidence="4 15" id="KW-0436">Ligase</keyword>
<dbReference type="CDD" id="cd07903">
    <property type="entry name" value="Adenylation_DNA_ligase_IV"/>
    <property type="match status" value="1"/>
</dbReference>
<dbReference type="GO" id="GO:0003910">
    <property type="term" value="F:DNA ligase (ATP) activity"/>
    <property type="evidence" value="ECO:0007669"/>
    <property type="project" value="UniProtKB-EC"/>
</dbReference>
<evidence type="ECO:0000259" key="17">
    <source>
        <dbReference type="PROSITE" id="PS50160"/>
    </source>
</evidence>
<dbReference type="InterPro" id="IPR016059">
    <property type="entry name" value="DNA_ligase_ATP-dep_CS"/>
</dbReference>
<dbReference type="GO" id="GO:0006310">
    <property type="term" value="P:DNA recombination"/>
    <property type="evidence" value="ECO:0007669"/>
    <property type="project" value="UniProtKB-KW"/>
</dbReference>
<dbReference type="GO" id="GO:0003677">
    <property type="term" value="F:DNA binding"/>
    <property type="evidence" value="ECO:0007669"/>
    <property type="project" value="InterPro"/>
</dbReference>
<keyword evidence="5" id="KW-0479">Metal-binding</keyword>
<keyword evidence="12 15" id="KW-0234">DNA repair</keyword>
<dbReference type="InterPro" id="IPR029710">
    <property type="entry name" value="LIG4"/>
</dbReference>
<dbReference type="InterPro" id="IPR012310">
    <property type="entry name" value="DNA_ligase_ATP-dep_cent"/>
</dbReference>
<dbReference type="Gene3D" id="1.10.3260.10">
    <property type="entry name" value="DNA ligase, ATP-dependent, N-terminal domain"/>
    <property type="match status" value="1"/>
</dbReference>
<dbReference type="EMBL" id="HG316457">
    <property type="protein sequence ID" value="CDF89409.1"/>
    <property type="molecule type" value="Genomic_DNA"/>
</dbReference>
<evidence type="ECO:0000256" key="14">
    <source>
        <dbReference type="ARBA" id="ARBA00034003"/>
    </source>
</evidence>
<comment type="subcellular location">
    <subcellularLocation>
        <location evidence="2">Nucleus</location>
    </subcellularLocation>
</comment>
<dbReference type="Gene3D" id="3.40.50.10190">
    <property type="entry name" value="BRCT domain"/>
    <property type="match status" value="2"/>
</dbReference>
<dbReference type="PROSITE" id="PS00697">
    <property type="entry name" value="DNA_LIGASE_A1"/>
    <property type="match status" value="1"/>
</dbReference>
<comment type="catalytic activity">
    <reaction evidence="14 15">
        <text>ATP + (deoxyribonucleotide)n-3'-hydroxyl + 5'-phospho-(deoxyribonucleotide)m = (deoxyribonucleotide)n+m + AMP + diphosphate.</text>
        <dbReference type="EC" id="6.5.1.1"/>
    </reaction>
</comment>
<dbReference type="OrthoDB" id="151490at2759"/>
<dbReference type="NCBIfam" id="TIGR00574">
    <property type="entry name" value="dnl1"/>
    <property type="match status" value="1"/>
</dbReference>
<dbReference type="CDD" id="cd07968">
    <property type="entry name" value="OBF_DNA_ligase_IV"/>
    <property type="match status" value="1"/>
</dbReference>
<evidence type="ECO:0000256" key="8">
    <source>
        <dbReference type="ARBA" id="ARBA00022763"/>
    </source>
</evidence>